<keyword evidence="2" id="KW-0732">Signal</keyword>
<evidence type="ECO:0000256" key="2">
    <source>
        <dbReference type="SAM" id="SignalP"/>
    </source>
</evidence>
<evidence type="ECO:0000313" key="3">
    <source>
        <dbReference type="Ensembl" id="ENSJHYP00000002579.1"/>
    </source>
</evidence>
<keyword evidence="4" id="KW-1185">Reference proteome</keyword>
<feature type="compositionally biased region" description="Pro residues" evidence="1">
    <location>
        <begin position="25"/>
        <end position="35"/>
    </location>
</feature>
<sequence>LLLLLLLLLLLRPPLSPGCRRPRPPRCLLPPPAGSPPRTDVTPQTLGTAVTPHARVSGQNEPQTCSAAPKPSGRTPCSAQPCRTNSCWRHKGTKPWKLGFPWKPQLGPKASPAASESRDVTAPPWLRFIPCHSKGFQGSPGRRRKRKKPVPGGKREKALSPQTWRCFQSKRLPHPCFHSSRREVGK</sequence>
<name>A0A8C5IHD7_JUNHY</name>
<dbReference type="Proteomes" id="UP000694408">
    <property type="component" value="Unplaced"/>
</dbReference>
<feature type="signal peptide" evidence="2">
    <location>
        <begin position="1"/>
        <end position="18"/>
    </location>
</feature>
<evidence type="ECO:0000256" key="1">
    <source>
        <dbReference type="SAM" id="MobiDB-lite"/>
    </source>
</evidence>
<organism evidence="3 4">
    <name type="scientific">Junco hyemalis</name>
    <name type="common">Dark-eyed junco</name>
    <dbReference type="NCBI Taxonomy" id="40217"/>
    <lineage>
        <taxon>Eukaryota</taxon>
        <taxon>Metazoa</taxon>
        <taxon>Chordata</taxon>
        <taxon>Craniata</taxon>
        <taxon>Vertebrata</taxon>
        <taxon>Euteleostomi</taxon>
        <taxon>Archelosauria</taxon>
        <taxon>Archosauria</taxon>
        <taxon>Dinosauria</taxon>
        <taxon>Saurischia</taxon>
        <taxon>Theropoda</taxon>
        <taxon>Coelurosauria</taxon>
        <taxon>Aves</taxon>
        <taxon>Neognathae</taxon>
        <taxon>Neoaves</taxon>
        <taxon>Telluraves</taxon>
        <taxon>Australaves</taxon>
        <taxon>Passeriformes</taxon>
        <taxon>Passerellidae</taxon>
        <taxon>Junco</taxon>
    </lineage>
</organism>
<accession>A0A8C5IHD7</accession>
<dbReference type="Ensembl" id="ENSJHYT00000003193.1">
    <property type="protein sequence ID" value="ENSJHYP00000002579.1"/>
    <property type="gene ID" value="ENSJHYG00000002167.1"/>
</dbReference>
<reference evidence="3" key="1">
    <citation type="submission" date="2025-08" db="UniProtKB">
        <authorList>
            <consortium name="Ensembl"/>
        </authorList>
    </citation>
    <scope>IDENTIFICATION</scope>
</reference>
<feature type="region of interest" description="Disordered" evidence="1">
    <location>
        <begin position="20"/>
        <end position="76"/>
    </location>
</feature>
<feature type="chain" id="PRO_5034373634" evidence="2">
    <location>
        <begin position="19"/>
        <end position="186"/>
    </location>
</feature>
<feature type="compositionally biased region" description="Polar residues" evidence="1">
    <location>
        <begin position="57"/>
        <end position="66"/>
    </location>
</feature>
<evidence type="ECO:0000313" key="4">
    <source>
        <dbReference type="Proteomes" id="UP000694408"/>
    </source>
</evidence>
<protein>
    <submittedName>
        <fullName evidence="3">Uncharacterized protein</fullName>
    </submittedName>
</protein>
<reference evidence="3" key="2">
    <citation type="submission" date="2025-09" db="UniProtKB">
        <authorList>
            <consortium name="Ensembl"/>
        </authorList>
    </citation>
    <scope>IDENTIFICATION</scope>
</reference>
<dbReference type="AlphaFoldDB" id="A0A8C5IHD7"/>
<proteinExistence type="predicted"/>
<feature type="region of interest" description="Disordered" evidence="1">
    <location>
        <begin position="98"/>
        <end position="164"/>
    </location>
</feature>